<dbReference type="Pfam" id="PF02475">
    <property type="entry name" value="TRM5-TYW2_MTfase"/>
    <property type="match status" value="1"/>
</dbReference>
<dbReference type="OrthoDB" id="408788at2759"/>
<name>A0A2R6NFN0_9APHY</name>
<keyword evidence="7" id="KW-0732">Signal</keyword>
<keyword evidence="5" id="KW-0819">tRNA processing</keyword>
<dbReference type="Proteomes" id="UP000186601">
    <property type="component" value="Unassembled WGS sequence"/>
</dbReference>
<reference evidence="9 10" key="1">
    <citation type="submission" date="2018-02" db="EMBL/GenBank/DDBJ databases">
        <title>Genome sequence of the basidiomycete white-rot fungus Phlebia centrifuga.</title>
        <authorList>
            <person name="Granchi Z."/>
            <person name="Peng M."/>
            <person name="de Vries R.P."/>
            <person name="Hilden K."/>
            <person name="Makela M.R."/>
            <person name="Grigoriev I."/>
            <person name="Riley R."/>
        </authorList>
    </citation>
    <scope>NUCLEOTIDE SEQUENCE [LARGE SCALE GENOMIC DNA]</scope>
    <source>
        <strain evidence="9 10">FBCC195</strain>
    </source>
</reference>
<keyword evidence="10" id="KW-1185">Reference proteome</keyword>
<feature type="region of interest" description="Disordered" evidence="6">
    <location>
        <begin position="187"/>
        <end position="225"/>
    </location>
</feature>
<comment type="caution">
    <text evidence="9">The sequence shown here is derived from an EMBL/GenBank/DDBJ whole genome shotgun (WGS) entry which is preliminary data.</text>
</comment>
<dbReference type="GO" id="GO:0005759">
    <property type="term" value="C:mitochondrial matrix"/>
    <property type="evidence" value="ECO:0007669"/>
    <property type="project" value="TreeGrafter"/>
</dbReference>
<proteinExistence type="predicted"/>
<dbReference type="InterPro" id="IPR056743">
    <property type="entry name" value="TRM5-TYW2-like_MTfase"/>
</dbReference>
<evidence type="ECO:0000313" key="10">
    <source>
        <dbReference type="Proteomes" id="UP000186601"/>
    </source>
</evidence>
<keyword evidence="2" id="KW-0489">Methyltransferase</keyword>
<evidence type="ECO:0000256" key="7">
    <source>
        <dbReference type="SAM" id="SignalP"/>
    </source>
</evidence>
<dbReference type="STRING" id="98765.A0A2R6NFN0"/>
<dbReference type="PROSITE" id="PS51684">
    <property type="entry name" value="SAM_MT_TRM5_TYW2"/>
    <property type="match status" value="1"/>
</dbReference>
<dbReference type="EMBL" id="MLYV02001295">
    <property type="protein sequence ID" value="PSR71089.1"/>
    <property type="molecule type" value="Genomic_DNA"/>
</dbReference>
<dbReference type="GO" id="GO:0002939">
    <property type="term" value="P:tRNA N1-guanine methylation"/>
    <property type="evidence" value="ECO:0007669"/>
    <property type="project" value="TreeGrafter"/>
</dbReference>
<dbReference type="PANTHER" id="PTHR23245:SF36">
    <property type="entry name" value="TRNA (GUANINE(37)-N1)-METHYLTRANSFERASE"/>
    <property type="match status" value="1"/>
</dbReference>
<dbReference type="AlphaFoldDB" id="A0A2R6NFN0"/>
<feature type="signal peptide" evidence="7">
    <location>
        <begin position="1"/>
        <end position="18"/>
    </location>
</feature>
<dbReference type="SUPFAM" id="SSF53335">
    <property type="entry name" value="S-adenosyl-L-methionine-dependent methyltransferases"/>
    <property type="match status" value="1"/>
</dbReference>
<gene>
    <name evidence="9" type="ORF">PHLCEN_2v13058</name>
</gene>
<accession>A0A2R6NFN0</accession>
<dbReference type="GO" id="GO:0070901">
    <property type="term" value="P:mitochondrial tRNA methylation"/>
    <property type="evidence" value="ECO:0007669"/>
    <property type="project" value="TreeGrafter"/>
</dbReference>
<evidence type="ECO:0000256" key="2">
    <source>
        <dbReference type="ARBA" id="ARBA00022603"/>
    </source>
</evidence>
<feature type="chain" id="PRO_5015323610" description="SAM-dependent methyltransferase TRM5/TYW2-type domain-containing protein" evidence="7">
    <location>
        <begin position="19"/>
        <end position="296"/>
    </location>
</feature>
<keyword evidence="4" id="KW-0949">S-adenosyl-L-methionine</keyword>
<evidence type="ECO:0000259" key="8">
    <source>
        <dbReference type="PROSITE" id="PS51684"/>
    </source>
</evidence>
<sequence>MILSLIMIIGQQIAGSSCEQKNIGVRTVVNKLNTINNKFRVFQMELLAGEPDFIVQHWETNCKFTFDFTKVYWNSRLHTEHARLVDKFTPEDVIADVFAGVGPFAVPAAKKGCGVLANDLNPSSHEYLQVNISGNNVRVASLCFECVTIDFFISVFGFQVGSLVRASCQDGREFIRSVITRALDEPLPPAAPPLSKSKETKAKKLAKLKGQRSRSSSPERIGPQRNRVTQFVMNLPDSAIQFIDAFRGVLSPTHTGGRDLSGIYDDSHLPMVHCYCFTRELELDKAEVDIRQVSTQ</sequence>
<dbReference type="GO" id="GO:0008175">
    <property type="term" value="F:tRNA methyltransferase activity"/>
    <property type="evidence" value="ECO:0007669"/>
    <property type="project" value="TreeGrafter"/>
</dbReference>
<organism evidence="9 10">
    <name type="scientific">Hermanssonia centrifuga</name>
    <dbReference type="NCBI Taxonomy" id="98765"/>
    <lineage>
        <taxon>Eukaryota</taxon>
        <taxon>Fungi</taxon>
        <taxon>Dikarya</taxon>
        <taxon>Basidiomycota</taxon>
        <taxon>Agaricomycotina</taxon>
        <taxon>Agaricomycetes</taxon>
        <taxon>Polyporales</taxon>
        <taxon>Meruliaceae</taxon>
        <taxon>Hermanssonia</taxon>
    </lineage>
</organism>
<dbReference type="Gene3D" id="3.30.300.110">
    <property type="entry name" value="Met-10+ protein-like domains"/>
    <property type="match status" value="1"/>
</dbReference>
<dbReference type="InterPro" id="IPR030382">
    <property type="entry name" value="MeTrfase_TRM5/TYW2"/>
</dbReference>
<evidence type="ECO:0000256" key="4">
    <source>
        <dbReference type="ARBA" id="ARBA00022691"/>
    </source>
</evidence>
<feature type="domain" description="SAM-dependent methyltransferase TRM5/TYW2-type" evidence="8">
    <location>
        <begin position="1"/>
        <end position="296"/>
    </location>
</feature>
<evidence type="ECO:0000256" key="3">
    <source>
        <dbReference type="ARBA" id="ARBA00022679"/>
    </source>
</evidence>
<evidence type="ECO:0000313" key="9">
    <source>
        <dbReference type="EMBL" id="PSR71089.1"/>
    </source>
</evidence>
<dbReference type="PANTHER" id="PTHR23245">
    <property type="entry name" value="TRNA METHYLTRANSFERASE"/>
    <property type="match status" value="1"/>
</dbReference>
<keyword evidence="3" id="KW-0808">Transferase</keyword>
<dbReference type="Gene3D" id="3.40.50.150">
    <property type="entry name" value="Vaccinia Virus protein VP39"/>
    <property type="match status" value="1"/>
</dbReference>
<feature type="compositionally biased region" description="Basic residues" evidence="6">
    <location>
        <begin position="203"/>
        <end position="212"/>
    </location>
</feature>
<dbReference type="InterPro" id="IPR029063">
    <property type="entry name" value="SAM-dependent_MTases_sf"/>
</dbReference>
<evidence type="ECO:0000256" key="5">
    <source>
        <dbReference type="ARBA" id="ARBA00022694"/>
    </source>
</evidence>
<protein>
    <recommendedName>
        <fullName evidence="8">SAM-dependent methyltransferase TRM5/TYW2-type domain-containing protein</fullName>
    </recommendedName>
</protein>
<evidence type="ECO:0000256" key="6">
    <source>
        <dbReference type="SAM" id="MobiDB-lite"/>
    </source>
</evidence>
<evidence type="ECO:0000256" key="1">
    <source>
        <dbReference type="ARBA" id="ARBA00022490"/>
    </source>
</evidence>
<keyword evidence="1" id="KW-0963">Cytoplasm</keyword>